<evidence type="ECO:0000256" key="13">
    <source>
        <dbReference type="ARBA" id="ARBA00023136"/>
    </source>
</evidence>
<comment type="cofactor">
    <cofactor evidence="1 14">
        <name>heme</name>
        <dbReference type="ChEBI" id="CHEBI:30413"/>
    </cofactor>
</comment>
<evidence type="ECO:0000256" key="3">
    <source>
        <dbReference type="ARBA" id="ARBA00004174"/>
    </source>
</evidence>
<protein>
    <recommendedName>
        <fullName evidence="18">Cytochrome P450</fullName>
    </recommendedName>
</protein>
<accession>A0A9N9WUI7</accession>
<keyword evidence="10" id="KW-0560">Oxidoreductase</keyword>
<dbReference type="SUPFAM" id="SSF48264">
    <property type="entry name" value="Cytochrome P450"/>
    <property type="match status" value="1"/>
</dbReference>
<evidence type="ECO:0000313" key="17">
    <source>
        <dbReference type="Proteomes" id="UP001153620"/>
    </source>
</evidence>
<evidence type="ECO:0000256" key="11">
    <source>
        <dbReference type="ARBA" id="ARBA00023004"/>
    </source>
</evidence>
<dbReference type="InterPro" id="IPR036396">
    <property type="entry name" value="Cyt_P450_sf"/>
</dbReference>
<keyword evidence="9" id="KW-0492">Microsome</keyword>
<feature type="transmembrane region" description="Helical" evidence="15">
    <location>
        <begin position="6"/>
        <end position="22"/>
    </location>
</feature>
<reference evidence="16" key="2">
    <citation type="submission" date="2022-10" db="EMBL/GenBank/DDBJ databases">
        <authorList>
            <consortium name="ENA_rothamsted_submissions"/>
            <consortium name="culmorum"/>
            <person name="King R."/>
        </authorList>
    </citation>
    <scope>NUCLEOTIDE SEQUENCE</scope>
</reference>
<keyword evidence="17" id="KW-1185">Reference proteome</keyword>
<dbReference type="AlphaFoldDB" id="A0A9N9WUI7"/>
<dbReference type="InterPro" id="IPR002401">
    <property type="entry name" value="Cyt_P450_E_grp-I"/>
</dbReference>
<dbReference type="Pfam" id="PF00067">
    <property type="entry name" value="p450"/>
    <property type="match status" value="1"/>
</dbReference>
<evidence type="ECO:0000256" key="15">
    <source>
        <dbReference type="SAM" id="Phobius"/>
    </source>
</evidence>
<evidence type="ECO:0000256" key="5">
    <source>
        <dbReference type="ARBA" id="ARBA00010617"/>
    </source>
</evidence>
<dbReference type="OrthoDB" id="1470350at2759"/>
<dbReference type="InterPro" id="IPR050196">
    <property type="entry name" value="Cytochrome_P450_Monoox"/>
</dbReference>
<proteinExistence type="inferred from homology"/>
<keyword evidence="12" id="KW-0503">Monooxygenase</keyword>
<comment type="subcellular location">
    <subcellularLocation>
        <location evidence="4">Endoplasmic reticulum membrane</location>
        <topology evidence="4">Peripheral membrane protein</topology>
    </subcellularLocation>
    <subcellularLocation>
        <location evidence="3">Microsome membrane</location>
        <topology evidence="3">Peripheral membrane protein</topology>
    </subcellularLocation>
</comment>
<keyword evidence="15" id="KW-1133">Transmembrane helix</keyword>
<keyword evidence="13 15" id="KW-0472">Membrane</keyword>
<comment type="similarity">
    <text evidence="5">Belongs to the cytochrome P450 family.</text>
</comment>
<dbReference type="GO" id="GO:0016705">
    <property type="term" value="F:oxidoreductase activity, acting on paired donors, with incorporation or reduction of molecular oxygen"/>
    <property type="evidence" value="ECO:0007669"/>
    <property type="project" value="InterPro"/>
</dbReference>
<evidence type="ECO:0000256" key="12">
    <source>
        <dbReference type="ARBA" id="ARBA00023033"/>
    </source>
</evidence>
<keyword evidence="15" id="KW-0812">Transmembrane</keyword>
<dbReference type="GO" id="GO:0020037">
    <property type="term" value="F:heme binding"/>
    <property type="evidence" value="ECO:0007669"/>
    <property type="project" value="InterPro"/>
</dbReference>
<dbReference type="PRINTS" id="PR00463">
    <property type="entry name" value="EP450I"/>
</dbReference>
<evidence type="ECO:0000256" key="6">
    <source>
        <dbReference type="ARBA" id="ARBA00022617"/>
    </source>
</evidence>
<keyword evidence="11 14" id="KW-0408">Iron</keyword>
<keyword evidence="8" id="KW-0256">Endoplasmic reticulum</keyword>
<evidence type="ECO:0000256" key="8">
    <source>
        <dbReference type="ARBA" id="ARBA00022824"/>
    </source>
</evidence>
<dbReference type="InterPro" id="IPR001128">
    <property type="entry name" value="Cyt_P450"/>
</dbReference>
<dbReference type="EMBL" id="OU895879">
    <property type="protein sequence ID" value="CAG9806567.1"/>
    <property type="molecule type" value="Genomic_DNA"/>
</dbReference>
<evidence type="ECO:0000256" key="9">
    <source>
        <dbReference type="ARBA" id="ARBA00022848"/>
    </source>
</evidence>
<dbReference type="Proteomes" id="UP001153620">
    <property type="component" value="Chromosome 3"/>
</dbReference>
<name>A0A9N9WUI7_9DIPT</name>
<evidence type="ECO:0000256" key="7">
    <source>
        <dbReference type="ARBA" id="ARBA00022723"/>
    </source>
</evidence>
<gene>
    <name evidence="16" type="ORF">CHIRRI_LOCUS9422</name>
</gene>
<evidence type="ECO:0008006" key="18">
    <source>
        <dbReference type="Google" id="ProtNLM"/>
    </source>
</evidence>
<dbReference type="PANTHER" id="PTHR24291:SF189">
    <property type="entry name" value="CYTOCHROME P450 4C3-RELATED"/>
    <property type="match status" value="1"/>
</dbReference>
<keyword evidence="7 14" id="KW-0479">Metal-binding</keyword>
<evidence type="ECO:0000256" key="1">
    <source>
        <dbReference type="ARBA" id="ARBA00001971"/>
    </source>
</evidence>
<evidence type="ECO:0000256" key="14">
    <source>
        <dbReference type="PIRSR" id="PIRSR602401-1"/>
    </source>
</evidence>
<reference evidence="16" key="1">
    <citation type="submission" date="2022-01" db="EMBL/GenBank/DDBJ databases">
        <authorList>
            <person name="King R."/>
        </authorList>
    </citation>
    <scope>NUCLEOTIDE SEQUENCE</scope>
</reference>
<evidence type="ECO:0000313" key="16">
    <source>
        <dbReference type="EMBL" id="CAG9806567.1"/>
    </source>
</evidence>
<organism evidence="16 17">
    <name type="scientific">Chironomus riparius</name>
    <dbReference type="NCBI Taxonomy" id="315576"/>
    <lineage>
        <taxon>Eukaryota</taxon>
        <taxon>Metazoa</taxon>
        <taxon>Ecdysozoa</taxon>
        <taxon>Arthropoda</taxon>
        <taxon>Hexapoda</taxon>
        <taxon>Insecta</taxon>
        <taxon>Pterygota</taxon>
        <taxon>Neoptera</taxon>
        <taxon>Endopterygota</taxon>
        <taxon>Diptera</taxon>
        <taxon>Nematocera</taxon>
        <taxon>Chironomoidea</taxon>
        <taxon>Chironomidae</taxon>
        <taxon>Chironominae</taxon>
        <taxon>Chironomus</taxon>
    </lineage>
</organism>
<dbReference type="PRINTS" id="PR00385">
    <property type="entry name" value="P450"/>
</dbReference>
<keyword evidence="6 14" id="KW-0349">Heme</keyword>
<dbReference type="PANTHER" id="PTHR24291">
    <property type="entry name" value="CYTOCHROME P450 FAMILY 4"/>
    <property type="match status" value="1"/>
</dbReference>
<evidence type="ECO:0000256" key="10">
    <source>
        <dbReference type="ARBA" id="ARBA00023002"/>
    </source>
</evidence>
<dbReference type="GO" id="GO:0004497">
    <property type="term" value="F:monooxygenase activity"/>
    <property type="evidence" value="ECO:0007669"/>
    <property type="project" value="UniProtKB-KW"/>
</dbReference>
<feature type="binding site" description="axial binding residue" evidence="14">
    <location>
        <position position="438"/>
    </location>
    <ligand>
        <name>heme</name>
        <dbReference type="ChEBI" id="CHEBI:30413"/>
    </ligand>
    <ligandPart>
        <name>Fe</name>
        <dbReference type="ChEBI" id="CHEBI:18248"/>
    </ligandPart>
</feature>
<sequence length="494" mass="57390">MIVTEVLIFFIVIFVAKHFWVHRRFYYLAHKIPQSSFDYSLRGIYQILTADGKKLFHIANEAFNGNEVCTKAWIGPYLFVGVVKPEDVKKVLNSKDCLDKPFVIKFANILKGSLFGDLNYWHSHRKLLNPYFGAKNLLNIIPIFNAKVKILMENFKKLEGKGDFNVFYSMTALTLETILKVMDYDVDIQNQKSEVKNAFIENLEKFLEIITIRIFQPWLHLNCIFNCTKMSRQQDKVLTDSGVVFTKDVINNAKNLLEQEDNNNEKSKSFIQALVNPKYNFSDEEIHDEISTVMLAAQDTSAIASSTALMLLGMHKDVQQKVVDELHEIFGNTLDAPYLDFEKISELHYLEMVINETMRLVPVVPYILRINSKDIEISEGYILPANTFITVPILRIHRSKKIWGEDADHFRPERFDKENFEKIPSYAYIPFAKGPRMCIGWRYAMLLMKIQLANILLRYEVDSDMKLEDVNFQLHITMNSAQGYNISIKERMVD</sequence>
<dbReference type="Gene3D" id="1.10.630.10">
    <property type="entry name" value="Cytochrome P450"/>
    <property type="match status" value="1"/>
</dbReference>
<dbReference type="GO" id="GO:0005789">
    <property type="term" value="C:endoplasmic reticulum membrane"/>
    <property type="evidence" value="ECO:0007669"/>
    <property type="project" value="UniProtKB-SubCell"/>
</dbReference>
<dbReference type="GO" id="GO:0005506">
    <property type="term" value="F:iron ion binding"/>
    <property type="evidence" value="ECO:0007669"/>
    <property type="project" value="InterPro"/>
</dbReference>
<comment type="function">
    <text evidence="2">May be involved in the metabolism of insect hormones and in the breakdown of synthetic insecticides.</text>
</comment>
<evidence type="ECO:0000256" key="2">
    <source>
        <dbReference type="ARBA" id="ARBA00003690"/>
    </source>
</evidence>
<evidence type="ECO:0000256" key="4">
    <source>
        <dbReference type="ARBA" id="ARBA00004406"/>
    </source>
</evidence>